<keyword evidence="1" id="KW-0472">Membrane</keyword>
<name>A0AA43TRY7_9LECA</name>
<gene>
    <name evidence="2" type="ORF">OHK93_004283</name>
</gene>
<protein>
    <submittedName>
        <fullName evidence="2">Uncharacterized protein</fullName>
    </submittedName>
</protein>
<dbReference type="Proteomes" id="UP001161017">
    <property type="component" value="Unassembled WGS sequence"/>
</dbReference>
<keyword evidence="3" id="KW-1185">Reference proteome</keyword>
<reference evidence="2" key="1">
    <citation type="journal article" date="2023" name="Genome Biol. Evol.">
        <title>First Whole Genome Sequence and Flow Cytometry Genome Size Data for the Lichen-Forming Fungus Ramalina farinacea (Ascomycota).</title>
        <authorList>
            <person name="Llewellyn T."/>
            <person name="Mian S."/>
            <person name="Hill R."/>
            <person name="Leitch I.J."/>
            <person name="Gaya E."/>
        </authorList>
    </citation>
    <scope>NUCLEOTIDE SEQUENCE</scope>
    <source>
        <strain evidence="2">LIQ254RAFAR</strain>
    </source>
</reference>
<accession>A0AA43TRY7</accession>
<keyword evidence="1" id="KW-0812">Transmembrane</keyword>
<proteinExistence type="predicted"/>
<evidence type="ECO:0000313" key="3">
    <source>
        <dbReference type="Proteomes" id="UP001161017"/>
    </source>
</evidence>
<comment type="caution">
    <text evidence="2">The sequence shown here is derived from an EMBL/GenBank/DDBJ whole genome shotgun (WGS) entry which is preliminary data.</text>
</comment>
<evidence type="ECO:0000313" key="2">
    <source>
        <dbReference type="EMBL" id="MDI1486093.1"/>
    </source>
</evidence>
<evidence type="ECO:0000256" key="1">
    <source>
        <dbReference type="SAM" id="Phobius"/>
    </source>
</evidence>
<keyword evidence="1" id="KW-1133">Transmembrane helix</keyword>
<dbReference type="AlphaFoldDB" id="A0AA43TRY7"/>
<feature type="transmembrane region" description="Helical" evidence="1">
    <location>
        <begin position="23"/>
        <end position="42"/>
    </location>
</feature>
<dbReference type="EMBL" id="JAPUFD010000002">
    <property type="protein sequence ID" value="MDI1486093.1"/>
    <property type="molecule type" value="Genomic_DNA"/>
</dbReference>
<organism evidence="2 3">
    <name type="scientific">Ramalina farinacea</name>
    <dbReference type="NCBI Taxonomy" id="258253"/>
    <lineage>
        <taxon>Eukaryota</taxon>
        <taxon>Fungi</taxon>
        <taxon>Dikarya</taxon>
        <taxon>Ascomycota</taxon>
        <taxon>Pezizomycotina</taxon>
        <taxon>Lecanoromycetes</taxon>
        <taxon>OSLEUM clade</taxon>
        <taxon>Lecanoromycetidae</taxon>
        <taxon>Lecanorales</taxon>
        <taxon>Lecanorineae</taxon>
        <taxon>Ramalinaceae</taxon>
        <taxon>Ramalina</taxon>
    </lineage>
</organism>
<sequence length="117" mass="13044">MSKNSTLPQAFPSPQPNSTTTEVIVNIAFGIAGTAISAFTIYHGHRMWKLWRLNGNGIHDGARARKHLNGCQWKLRQRPSSSPWQPRANRILTVLVPTGENINDVEQDVRENDGAQT</sequence>